<protein>
    <submittedName>
        <fullName evidence="2">Uncharacterized protein</fullName>
    </submittedName>
</protein>
<evidence type="ECO:0000313" key="2">
    <source>
        <dbReference type="EMBL" id="KAH3777829.1"/>
    </source>
</evidence>
<dbReference type="Proteomes" id="UP000828390">
    <property type="component" value="Unassembled WGS sequence"/>
</dbReference>
<evidence type="ECO:0000313" key="3">
    <source>
        <dbReference type="Proteomes" id="UP000828390"/>
    </source>
</evidence>
<proteinExistence type="predicted"/>
<dbReference type="EMBL" id="JAIWYP010000009">
    <property type="protein sequence ID" value="KAH3777829.1"/>
    <property type="molecule type" value="Genomic_DNA"/>
</dbReference>
<dbReference type="AlphaFoldDB" id="A0A9D4IM03"/>
<keyword evidence="3" id="KW-1185">Reference proteome</keyword>
<comment type="caution">
    <text evidence="2">The sequence shown here is derived from an EMBL/GenBank/DDBJ whole genome shotgun (WGS) entry which is preliminary data.</text>
</comment>
<feature type="compositionally biased region" description="Basic and acidic residues" evidence="1">
    <location>
        <begin position="37"/>
        <end position="51"/>
    </location>
</feature>
<reference evidence="2" key="2">
    <citation type="submission" date="2020-11" db="EMBL/GenBank/DDBJ databases">
        <authorList>
            <person name="McCartney M.A."/>
            <person name="Auch B."/>
            <person name="Kono T."/>
            <person name="Mallez S."/>
            <person name="Becker A."/>
            <person name="Gohl D.M."/>
            <person name="Silverstein K.A.T."/>
            <person name="Koren S."/>
            <person name="Bechman K.B."/>
            <person name="Herman A."/>
            <person name="Abrahante J.E."/>
            <person name="Garbe J."/>
        </authorList>
    </citation>
    <scope>NUCLEOTIDE SEQUENCE</scope>
    <source>
        <strain evidence="2">Duluth1</strain>
        <tissue evidence="2">Whole animal</tissue>
    </source>
</reference>
<sequence>MSSPADFAEFQNLEGLLSGMVIVTWKNTVSLHRRKRDEYRGTGSVEDERGRGTGQDFESIKAAERARSRKKIFFCFQHSCCIVTLSFCPFEGNQS</sequence>
<evidence type="ECO:0000256" key="1">
    <source>
        <dbReference type="SAM" id="MobiDB-lite"/>
    </source>
</evidence>
<name>A0A9D4IM03_DREPO</name>
<organism evidence="2 3">
    <name type="scientific">Dreissena polymorpha</name>
    <name type="common">Zebra mussel</name>
    <name type="synonym">Mytilus polymorpha</name>
    <dbReference type="NCBI Taxonomy" id="45954"/>
    <lineage>
        <taxon>Eukaryota</taxon>
        <taxon>Metazoa</taxon>
        <taxon>Spiralia</taxon>
        <taxon>Lophotrochozoa</taxon>
        <taxon>Mollusca</taxon>
        <taxon>Bivalvia</taxon>
        <taxon>Autobranchia</taxon>
        <taxon>Heteroconchia</taxon>
        <taxon>Euheterodonta</taxon>
        <taxon>Imparidentia</taxon>
        <taxon>Neoheterodontei</taxon>
        <taxon>Myida</taxon>
        <taxon>Dreissenoidea</taxon>
        <taxon>Dreissenidae</taxon>
        <taxon>Dreissena</taxon>
    </lineage>
</organism>
<gene>
    <name evidence="2" type="ORF">DPMN_179277</name>
</gene>
<accession>A0A9D4IM03</accession>
<feature type="region of interest" description="Disordered" evidence="1">
    <location>
        <begin position="37"/>
        <end position="60"/>
    </location>
</feature>
<reference evidence="2" key="1">
    <citation type="journal article" date="2019" name="bioRxiv">
        <title>The Genome of the Zebra Mussel, Dreissena polymorpha: A Resource for Invasive Species Research.</title>
        <authorList>
            <person name="McCartney M.A."/>
            <person name="Auch B."/>
            <person name="Kono T."/>
            <person name="Mallez S."/>
            <person name="Zhang Y."/>
            <person name="Obille A."/>
            <person name="Becker A."/>
            <person name="Abrahante J.E."/>
            <person name="Garbe J."/>
            <person name="Badalamenti J.P."/>
            <person name="Herman A."/>
            <person name="Mangelson H."/>
            <person name="Liachko I."/>
            <person name="Sullivan S."/>
            <person name="Sone E.D."/>
            <person name="Koren S."/>
            <person name="Silverstein K.A.T."/>
            <person name="Beckman K.B."/>
            <person name="Gohl D.M."/>
        </authorList>
    </citation>
    <scope>NUCLEOTIDE SEQUENCE</scope>
    <source>
        <strain evidence="2">Duluth1</strain>
        <tissue evidence="2">Whole animal</tissue>
    </source>
</reference>